<protein>
    <recommendedName>
        <fullName evidence="3">Solute-binding protein family 5 domain-containing protein</fullName>
    </recommendedName>
</protein>
<dbReference type="AlphaFoldDB" id="A0A7J3PLV7"/>
<gene>
    <name evidence="2" type="ORF">ENT92_02475</name>
</gene>
<evidence type="ECO:0000256" key="1">
    <source>
        <dbReference type="SAM" id="Phobius"/>
    </source>
</evidence>
<proteinExistence type="predicted"/>
<evidence type="ECO:0008006" key="3">
    <source>
        <dbReference type="Google" id="ProtNLM"/>
    </source>
</evidence>
<dbReference type="EMBL" id="DTAN01000098">
    <property type="protein sequence ID" value="HGU65069.1"/>
    <property type="molecule type" value="Genomic_DNA"/>
</dbReference>
<name>A0A7J3PLV7_STAMA</name>
<reference evidence="2" key="1">
    <citation type="journal article" date="2020" name="mSystems">
        <title>Genome- and Community-Level Interaction Insights into Carbon Utilization and Element Cycling Functions of Hydrothermarchaeota in Hydrothermal Sediment.</title>
        <authorList>
            <person name="Zhou Z."/>
            <person name="Liu Y."/>
            <person name="Xu W."/>
            <person name="Pan J."/>
            <person name="Luo Z.H."/>
            <person name="Li M."/>
        </authorList>
    </citation>
    <scope>NUCLEOTIDE SEQUENCE [LARGE SCALE GENOMIC DNA]</scope>
    <source>
        <strain evidence="2">SpSt-622</strain>
    </source>
</reference>
<evidence type="ECO:0000313" key="2">
    <source>
        <dbReference type="EMBL" id="HGU65069.1"/>
    </source>
</evidence>
<comment type="caution">
    <text evidence="2">The sequence shown here is derived from an EMBL/GenBank/DDBJ whole genome shotgun (WGS) entry which is preliminary data.</text>
</comment>
<keyword evidence="1" id="KW-0472">Membrane</keyword>
<feature type="transmembrane region" description="Helical" evidence="1">
    <location>
        <begin position="954"/>
        <end position="971"/>
    </location>
</feature>
<dbReference type="Gene3D" id="3.10.105.10">
    <property type="entry name" value="Dipeptide-binding Protein, Domain 3"/>
    <property type="match status" value="1"/>
</dbReference>
<organism evidence="2">
    <name type="scientific">Staphylothermus marinus</name>
    <dbReference type="NCBI Taxonomy" id="2280"/>
    <lineage>
        <taxon>Archaea</taxon>
        <taxon>Thermoproteota</taxon>
        <taxon>Thermoprotei</taxon>
        <taxon>Desulfurococcales</taxon>
        <taxon>Desulfurococcaceae</taxon>
        <taxon>Staphylothermus</taxon>
    </lineage>
</organism>
<accession>A0A7J3PLV7</accession>
<keyword evidence="1" id="KW-0812">Transmembrane</keyword>
<keyword evidence="1" id="KW-1133">Transmembrane helix</keyword>
<sequence>MNYKLLLGLILLSIVILPYLPALAQGGQIPTTIYWSPETSQDTGVLRAASGDVDIFFWTVRKTLIPTFALVNLTLIPSFSTYNTLVFNVAQNVIDPNLPGTVTVYRDKVFPGQYIPGLVLVDPDKWFETDPMLATNFNVNITDITEEMYVDLTWNPFAIREVRFAVNWLVDRAYVAGTIYGGAAVPKYCAILTAHPQYVEMFKDICEGYGFTISDPGYAKAIFETVVQNVNATLNNYNFTLIYIDGVLHLAKIDLTWVRRININFMIRTEDERLEIGRHVADNLRTYFNLWVNNIERPRPGPIRTAYYTNPVKRDPFGTIPTGDDYEPRIWHIYTEGWVTTAEEPWHWLRWTITFFYLPDSGYGPNHWRSTWWYWYCNDTVWALQYKLNYYTYVNETELKNDILSGLRYGIEEAIRVFIVDEINVYPAYRYTLTDVIAGYTGLASPWALRTLRFTKPEVKFLQFSATGALFMSWWNPLTGFTDIYSEYIHRFLADFDYWINPATGTHDPMRVESYYVKQTYPANISLAEVTGYVYDPIQEKWVYLWEANDKWVKATWEAYWGYSYDEIVGRTLKFCSYVETRYKSKDGMTLGYWHDGSAYTIADLIYGIAFSYEWSFDDEIITGEPDPYYWDELAPAYGLHQYFGFKIINWTSMAYWYDYADVVPVYVADAADAFADMPWHLLYAGEELIVSNGAYGPLYGWSTIGPYTAVDYIDPKVALDVKKALENIRDNRAYVPKIPKYFNYPDPYWASALITDVDARYSNAIRFIETYKHAYVSQGPYYVESYDPVAFTMVIKRFDKYQFPEIFDYIFTTATAYRVISIDKLTFKDRVFVELGDRLKIEFLITIGTKYPTVKPIDVNLADLTFRIDIYNKETGEYLGTLPSQYITITVQPDKSIRIKIEVPPEYLKQLVGGTLTTWNYYVYYPETRGPAFGSFDVDIITRLTPPPAPEPTILPLIILIALLAILLIIKRK</sequence>